<reference evidence="1 2" key="1">
    <citation type="submission" date="2017-04" db="EMBL/GenBank/DDBJ databases">
        <authorList>
            <person name="Afonso C.L."/>
            <person name="Miller P.J."/>
            <person name="Scott M.A."/>
            <person name="Spackman E."/>
            <person name="Goraichik I."/>
            <person name="Dimitrov K.M."/>
            <person name="Suarez D.L."/>
            <person name="Swayne D.E."/>
        </authorList>
    </citation>
    <scope>NUCLEOTIDE SEQUENCE [LARGE SCALE GENOMIC DNA]</scope>
    <source>
        <strain evidence="1 2">DSM 26133</strain>
    </source>
</reference>
<evidence type="ECO:0000313" key="2">
    <source>
        <dbReference type="Proteomes" id="UP000192472"/>
    </source>
</evidence>
<keyword evidence="1" id="KW-0489">Methyltransferase</keyword>
<sequence length="294" mass="34090">MYEKVEFCPSCNSKEFNNHIICDDHSVSQESFAIVKCNNCGLLVTSPRPDIASIGQYYESTDYISHTNKANNLINWVYKIARSYTLRRKFKLITRFASKKSILDYGCGTGHLLEYIQRKKGWKTVGVEPDEMARTLAISDHDLNVVGALADLPDKRFGVITLWHVLEHVHDLNDTIQTLRKLLSKKGRLIIAVPNPESLDQQIYKQHWAAYDVPRHLYHFTQSTIKELMKYNKFTLEEIRPMMLDAYYVSMLSEKHKFGKVNYLKSFINGCKSNTWASKNNKNYSSLIYIFKKA</sequence>
<dbReference type="OrthoDB" id="2370471at2"/>
<proteinExistence type="predicted"/>
<evidence type="ECO:0000313" key="1">
    <source>
        <dbReference type="EMBL" id="SMD34797.1"/>
    </source>
</evidence>
<dbReference type="CDD" id="cd02440">
    <property type="entry name" value="AdoMet_MTases"/>
    <property type="match status" value="1"/>
</dbReference>
<dbReference type="PANTHER" id="PTHR43861">
    <property type="entry name" value="TRANS-ACONITATE 2-METHYLTRANSFERASE-RELATED"/>
    <property type="match status" value="1"/>
</dbReference>
<dbReference type="RefSeq" id="WP_084372851.1">
    <property type="nucleotide sequence ID" value="NZ_FWYF01000002.1"/>
</dbReference>
<dbReference type="PANTHER" id="PTHR43861:SF6">
    <property type="entry name" value="METHYLTRANSFERASE TYPE 11"/>
    <property type="match status" value="1"/>
</dbReference>
<dbReference type="SUPFAM" id="SSF53335">
    <property type="entry name" value="S-adenosyl-L-methionine-dependent methyltransferases"/>
    <property type="match status" value="1"/>
</dbReference>
<dbReference type="Gene3D" id="3.40.50.150">
    <property type="entry name" value="Vaccinia Virus protein VP39"/>
    <property type="match status" value="1"/>
</dbReference>
<name>A0A1W2GDR1_REIFA</name>
<protein>
    <submittedName>
        <fullName evidence="1">Methyltransferase domain-containing protein</fullName>
    </submittedName>
</protein>
<dbReference type="Proteomes" id="UP000192472">
    <property type="component" value="Unassembled WGS sequence"/>
</dbReference>
<dbReference type="InterPro" id="IPR029063">
    <property type="entry name" value="SAM-dependent_MTases_sf"/>
</dbReference>
<dbReference type="STRING" id="692418.SAMN04488029_2186"/>
<accession>A0A1W2GDR1</accession>
<gene>
    <name evidence="1" type="ORF">SAMN04488029_2186</name>
</gene>
<dbReference type="GO" id="GO:0008168">
    <property type="term" value="F:methyltransferase activity"/>
    <property type="evidence" value="ECO:0007669"/>
    <property type="project" value="UniProtKB-KW"/>
</dbReference>
<dbReference type="GO" id="GO:0032259">
    <property type="term" value="P:methylation"/>
    <property type="evidence" value="ECO:0007669"/>
    <property type="project" value="UniProtKB-KW"/>
</dbReference>
<dbReference type="Pfam" id="PF13489">
    <property type="entry name" value="Methyltransf_23"/>
    <property type="match status" value="1"/>
</dbReference>
<organism evidence="1 2">
    <name type="scientific">Reichenbachiella faecimaris</name>
    <dbReference type="NCBI Taxonomy" id="692418"/>
    <lineage>
        <taxon>Bacteria</taxon>
        <taxon>Pseudomonadati</taxon>
        <taxon>Bacteroidota</taxon>
        <taxon>Cytophagia</taxon>
        <taxon>Cytophagales</taxon>
        <taxon>Reichenbachiellaceae</taxon>
        <taxon>Reichenbachiella</taxon>
    </lineage>
</organism>
<dbReference type="EMBL" id="FWYF01000002">
    <property type="protein sequence ID" value="SMD34797.1"/>
    <property type="molecule type" value="Genomic_DNA"/>
</dbReference>
<keyword evidence="2" id="KW-1185">Reference proteome</keyword>
<keyword evidence="1" id="KW-0808">Transferase</keyword>
<dbReference type="AlphaFoldDB" id="A0A1W2GDR1"/>